<feature type="compositionally biased region" description="Acidic residues" evidence="3">
    <location>
        <begin position="1214"/>
        <end position="1223"/>
    </location>
</feature>
<name>A0A1V8TL24_9PEZI</name>
<comment type="caution">
    <text evidence="4">The sequence shown here is derived from an EMBL/GenBank/DDBJ whole genome shotgun (WGS) entry which is preliminary data.</text>
</comment>
<feature type="region of interest" description="Disordered" evidence="3">
    <location>
        <begin position="84"/>
        <end position="158"/>
    </location>
</feature>
<evidence type="ECO:0000313" key="5">
    <source>
        <dbReference type="Proteomes" id="UP000192596"/>
    </source>
</evidence>
<feature type="compositionally biased region" description="Basic and acidic residues" evidence="3">
    <location>
        <begin position="982"/>
        <end position="1000"/>
    </location>
</feature>
<dbReference type="OrthoDB" id="1293114at2759"/>
<reference evidence="5" key="1">
    <citation type="submission" date="2017-03" db="EMBL/GenBank/DDBJ databases">
        <title>Genomes of endolithic fungi from Antarctica.</title>
        <authorList>
            <person name="Coleine C."/>
            <person name="Masonjones S."/>
            <person name="Stajich J.E."/>
        </authorList>
    </citation>
    <scope>NUCLEOTIDE SEQUENCE [LARGE SCALE GENOMIC DNA]</scope>
    <source>
        <strain evidence="5">CCFEE 5527</strain>
    </source>
</reference>
<feature type="compositionally biased region" description="Basic and acidic residues" evidence="3">
    <location>
        <begin position="141"/>
        <end position="158"/>
    </location>
</feature>
<dbReference type="STRING" id="1507870.A0A1V8TL24"/>
<feature type="coiled-coil region" evidence="2">
    <location>
        <begin position="1739"/>
        <end position="1766"/>
    </location>
</feature>
<dbReference type="PANTHER" id="PTHR32083:SF0">
    <property type="entry name" value="CILIA AND FLAGELLA-ASSOCIATED PROTEIN 58"/>
    <property type="match status" value="1"/>
</dbReference>
<feature type="region of interest" description="Disordered" evidence="3">
    <location>
        <begin position="643"/>
        <end position="695"/>
    </location>
</feature>
<feature type="compositionally biased region" description="Basic and acidic residues" evidence="3">
    <location>
        <begin position="1110"/>
        <end position="1121"/>
    </location>
</feature>
<organism evidence="4 5">
    <name type="scientific">Cryoendolithus antarcticus</name>
    <dbReference type="NCBI Taxonomy" id="1507870"/>
    <lineage>
        <taxon>Eukaryota</taxon>
        <taxon>Fungi</taxon>
        <taxon>Dikarya</taxon>
        <taxon>Ascomycota</taxon>
        <taxon>Pezizomycotina</taxon>
        <taxon>Dothideomycetes</taxon>
        <taxon>Dothideomycetidae</taxon>
        <taxon>Cladosporiales</taxon>
        <taxon>Cladosporiaceae</taxon>
        <taxon>Cryoendolithus</taxon>
    </lineage>
</organism>
<protein>
    <submittedName>
        <fullName evidence="4">Uncharacterized protein</fullName>
    </submittedName>
</protein>
<evidence type="ECO:0000313" key="4">
    <source>
        <dbReference type="EMBL" id="OQO12014.1"/>
    </source>
</evidence>
<keyword evidence="1 2" id="KW-0175">Coiled coil</keyword>
<feature type="region of interest" description="Disordered" evidence="3">
    <location>
        <begin position="1927"/>
        <end position="2056"/>
    </location>
</feature>
<dbReference type="EMBL" id="NAJO01000005">
    <property type="protein sequence ID" value="OQO12014.1"/>
    <property type="molecule type" value="Genomic_DNA"/>
</dbReference>
<feature type="compositionally biased region" description="Polar residues" evidence="3">
    <location>
        <begin position="1927"/>
        <end position="1942"/>
    </location>
</feature>
<gene>
    <name evidence="4" type="ORF">B0A48_02653</name>
</gene>
<feature type="compositionally biased region" description="Polar residues" evidence="3">
    <location>
        <begin position="1046"/>
        <end position="1056"/>
    </location>
</feature>
<feature type="region of interest" description="Disordered" evidence="3">
    <location>
        <begin position="1608"/>
        <end position="1628"/>
    </location>
</feature>
<feature type="region of interest" description="Disordered" evidence="3">
    <location>
        <begin position="960"/>
        <end position="1031"/>
    </location>
</feature>
<feature type="coiled-coil region" evidence="2">
    <location>
        <begin position="1793"/>
        <end position="1834"/>
    </location>
</feature>
<feature type="region of interest" description="Disordered" evidence="3">
    <location>
        <begin position="1191"/>
        <end position="1241"/>
    </location>
</feature>
<dbReference type="InParanoid" id="A0A1V8TL24"/>
<feature type="region of interest" description="Disordered" evidence="3">
    <location>
        <begin position="243"/>
        <end position="273"/>
    </location>
</feature>
<dbReference type="PANTHER" id="PTHR32083">
    <property type="entry name" value="CILIA AND FLAGELLA-ASSOCIATED PROTEIN 58-RELATED"/>
    <property type="match status" value="1"/>
</dbReference>
<keyword evidence="5" id="KW-1185">Reference proteome</keyword>
<feature type="compositionally biased region" description="Basic and acidic residues" evidence="3">
    <location>
        <begin position="830"/>
        <end position="841"/>
    </location>
</feature>
<evidence type="ECO:0000256" key="1">
    <source>
        <dbReference type="ARBA" id="ARBA00023054"/>
    </source>
</evidence>
<dbReference type="Proteomes" id="UP000192596">
    <property type="component" value="Unassembled WGS sequence"/>
</dbReference>
<feature type="compositionally biased region" description="Basic and acidic residues" evidence="3">
    <location>
        <begin position="1611"/>
        <end position="1628"/>
    </location>
</feature>
<feature type="coiled-coil region" evidence="2">
    <location>
        <begin position="1454"/>
        <end position="1506"/>
    </location>
</feature>
<feature type="compositionally biased region" description="Basic and acidic residues" evidence="3">
    <location>
        <begin position="2022"/>
        <end position="2033"/>
    </location>
</feature>
<feature type="compositionally biased region" description="Basic and acidic residues" evidence="3">
    <location>
        <begin position="663"/>
        <end position="675"/>
    </location>
</feature>
<feature type="region of interest" description="Disordered" evidence="3">
    <location>
        <begin position="1043"/>
        <end position="1150"/>
    </location>
</feature>
<dbReference type="GO" id="GO:0005856">
    <property type="term" value="C:cytoskeleton"/>
    <property type="evidence" value="ECO:0007669"/>
    <property type="project" value="TreeGrafter"/>
</dbReference>
<feature type="compositionally biased region" description="Acidic residues" evidence="3">
    <location>
        <begin position="2042"/>
        <end position="2051"/>
    </location>
</feature>
<feature type="compositionally biased region" description="Low complexity" evidence="3">
    <location>
        <begin position="1995"/>
        <end position="2010"/>
    </location>
</feature>
<sequence>MMEDVGLDYRSEYYTAAWGSPYARDISPSLLSRSARTAVSEQAYSDDYINSSPGPSFSLDHLIPSKVGQVSAAQDYVAAGDSRISTVGEEDSEHTPRSRTQRWVNRPRSATARKVAWGGSSTTSEREAGAAAALTTSADDLSVRSDTSHHRTREENRTLDQHSFWDSLRHKQRESMDGLQASRWAVTPPATGTLTPEARLAKALSPFHEKVLQLPSRTAAEASLDTGTNGETPAIDEAIKKADEVSEAQHAAEDRAAEEEADAPPSELKPRADALRMRKRVSWRGRACIVSLPQIDYAAHGVATPLSPEIYAARLRDFEDAGYNTRGFDLEPDTTNPDGVAHVRAIFPDEIDLHTESTNKGAFRVLLPNLKLWAEYMDRLTEAKLAALGVSLGTDVLSPSPAQDMQRQVPSQYPSLPFLPPVTNGPSPSMGRPGMLRGHSHTMSMASPISPMNGPYGHMHRHSTFQGDFPGFLHGQRNQSGFGSPTAFSPQPAFAPGPLPRIGSPAQLAALRNGLPNSRGPGSPLGQQTMSFGADDYRRGLMEDQRRRQHAYSQSVQIPQPQMPVQKPFPQRQTPVQAAVPLLPEVPEGDDEEDVDLVKHEPPAVHSSAFNEDIVVPTPRGHRHNISEGLEREVLHAEHVRDFNPTASDPHHGRPSTNGLSSHAEEQFDSIRDSAETMSRAEPPKQEVRTHKKSASRFNVEAPVFNFNPGASFSASMGSAKTTSTQPAVRSTISGGHARQNSSVSFNAAAPAFMPANLHVLPTSDFSFANIKSSATSDPKPPPSTESTSIFGKAAIPDDAKAVRRSKAIPILKPRSPQSTASEGSEVEDAEGRIGRSMERSKRQRALGGDDGDSVPLFAEPSDFNDPIDQPETAPNMIDSPAAEPEDSKSDRPTAQSTKAIAAELQPSLLHDTSGEDKENEAPEQAIKLGARIGHVPRSSLSALAQPFVFHPSDPVKGTTPVADISHVPTASADTLEDGEIRDDSSVADDKPVAAAHDEVNSEMDSTPSLFEPLRPFQFPDGIGQPESPLAFEPTFDEIDAVMRQMNESISPSPDTRSLPGDYPLLRSPDLQPYSAVSYIPDWPRSEAPSPSPRRHTLPYQPPGDSSFTIHDRTDSDERPGRNSWPAVRRLNKADDVPASDWSDLVSSPEDDKLRQRSMFFDSHIDQVVGKVIERHLQPLELSLQTMQSAMLKRTRSSDQRPSLGLRSSSNIDSDADDEDEPSDNNKQRPVSRGTDAKRGHIKSAVLEALREQSPRRSQSYHDIADLHSALADMKVSFARAASASLDLDDIRAVVEEVTSKLHPKTSTAVAKRTTSDLDLGANDTSDEYDPLVTATAHKQQLLALEGEINERGIEVREAEARYAEKARLLGLAEEELRLLRESERDAESRIHALENERHELRRRAETAEHARERAETHLQSINNEGEAMQATLEEYRTSSTRWRQEIDDGKIVKQELLANIAYLETQLSEAREENKQERDELEATVDNLERQLEENQDASAGMRRRLEKLHTDMATAAGQLITQRTQWQEREVTAASSAANLHLVNTALQQDMDRRDAELLGLRSRAVELEDVKTSLGHLQGSHGSLSETVQTLKVELAQKDELAASLQRQLRDTEETTQSESHRSHLDAETQLHEAKQHAAIERDELARELARTQLELRDARSTSEAAKTMYESSHTMKESTHADALRQATASHDAALVEVHRSHEATLHALNVEHERQVRHAVEDKQRVESMSTERLSLANAKLELYEDKMHHLEERLDIAKSAAAAAITAHARSAPAGPALSAAPEKVSAQALRESILVLQEQLQNRETRIDQLQNELKTGNADLVKERDTEITWLRELLAVRNEDLSELITTLSSPSFNRDAVRDTAIRIRANLQMEQQEKDRIGTALNPAQAIASLSSFVAPKAAPLASAFSKWRASMESNSLKSRATAVQVSTSYTPSRPASAARPPPPALTNGLMTPPASGVRTSPGAEAAAALPSKRLSRPSPPQPKATAAAPASLAEELPTTPLGTPGLFGEHGYDTDAKDTHLRSPYGTDASQDDDLDVTDAEPPAFRSLADELEPASAGAELEDDN</sequence>
<proteinExistence type="predicted"/>
<evidence type="ECO:0000256" key="2">
    <source>
        <dbReference type="SAM" id="Coils"/>
    </source>
</evidence>
<feature type="compositionally biased region" description="Low complexity" evidence="3">
    <location>
        <begin position="129"/>
        <end position="140"/>
    </location>
</feature>
<feature type="coiled-coil region" evidence="2">
    <location>
        <begin position="1356"/>
        <end position="1425"/>
    </location>
</feature>
<feature type="region of interest" description="Disordered" evidence="3">
    <location>
        <begin position="772"/>
        <end position="924"/>
    </location>
</feature>
<accession>A0A1V8TL24</accession>
<evidence type="ECO:0000256" key="3">
    <source>
        <dbReference type="SAM" id="MobiDB-lite"/>
    </source>
</evidence>